<reference evidence="3" key="1">
    <citation type="submission" date="2020-07" db="EMBL/GenBank/DDBJ databases">
        <title>A new Micromonospora strain with potent antibiotic activity isolated from the microbiome of a mid-Atlantic deep-sea sponge.</title>
        <authorList>
            <person name="Back C.R."/>
            <person name="Stennett H.L."/>
            <person name="Williams S.E."/>
            <person name="Wang L."/>
            <person name="Ojeda Gomez J."/>
            <person name="Abdulle O.M."/>
            <person name="Duffy T."/>
            <person name="Hendry K.R."/>
            <person name="Powell D."/>
            <person name="Stach J.E."/>
            <person name="Essex-Lopresti A.E."/>
            <person name="Willis C.L."/>
            <person name="Curnow P."/>
            <person name="Race P.R."/>
        </authorList>
    </citation>
    <scope>NUCLEOTIDE SEQUENCE [LARGE SCALE GENOMIC DNA]</scope>
    <source>
        <strain evidence="3">28ISP2-46</strain>
    </source>
</reference>
<keyword evidence="1" id="KW-0472">Membrane</keyword>
<feature type="transmembrane region" description="Helical" evidence="1">
    <location>
        <begin position="135"/>
        <end position="157"/>
    </location>
</feature>
<gene>
    <name evidence="2" type="ORF">H1D33_24560</name>
</gene>
<dbReference type="Proteomes" id="UP000510844">
    <property type="component" value="Chromosome"/>
</dbReference>
<organism evidence="2 3">
    <name type="scientific">Micromonospora robiginosa</name>
    <dbReference type="NCBI Taxonomy" id="2749844"/>
    <lineage>
        <taxon>Bacteria</taxon>
        <taxon>Bacillati</taxon>
        <taxon>Actinomycetota</taxon>
        <taxon>Actinomycetes</taxon>
        <taxon>Micromonosporales</taxon>
        <taxon>Micromonosporaceae</taxon>
        <taxon>Micromonospora</taxon>
    </lineage>
</organism>
<accession>A0A7L6B3D8</accession>
<evidence type="ECO:0000313" key="2">
    <source>
        <dbReference type="EMBL" id="QLQ36447.1"/>
    </source>
</evidence>
<dbReference type="KEGG" id="mfeu:H1D33_24560"/>
<sequence>MSYLPAQPYPPMPGVVSPLVAYPHPIVPPPGYAVLVVSVNRGPYLVPVPTTSRFKIDRQSVPIPGEGTWHIAVPPGPHDVRYTDFLGVPIVTTSVMLQPGAAQHLSFRFGGWRNRVHDGYGTDVTRFGLWSNYSIMLVSLAVIVPLCCGGLAAIGVFSTSP</sequence>
<keyword evidence="3" id="KW-1185">Reference proteome</keyword>
<dbReference type="AlphaFoldDB" id="A0A7L6B3D8"/>
<dbReference type="RefSeq" id="WP_181568963.1">
    <property type="nucleotide sequence ID" value="NZ_CP059322.2"/>
</dbReference>
<keyword evidence="1" id="KW-1133">Transmembrane helix</keyword>
<evidence type="ECO:0000256" key="1">
    <source>
        <dbReference type="SAM" id="Phobius"/>
    </source>
</evidence>
<protein>
    <submittedName>
        <fullName evidence="2">Uncharacterized protein</fullName>
    </submittedName>
</protein>
<dbReference type="EMBL" id="CP059322">
    <property type="protein sequence ID" value="QLQ36447.1"/>
    <property type="molecule type" value="Genomic_DNA"/>
</dbReference>
<keyword evidence="1" id="KW-0812">Transmembrane</keyword>
<name>A0A7L6B3D8_9ACTN</name>
<evidence type="ECO:0000313" key="3">
    <source>
        <dbReference type="Proteomes" id="UP000510844"/>
    </source>
</evidence>
<proteinExistence type="predicted"/>
<reference evidence="2 3" key="2">
    <citation type="journal article" date="2021" name="Mar. Drugs">
        <title>A New Micromonospora Strain with Antibiotic Activity Isolated from the Microbiome of a Mid-Atlantic Deep-Sea Sponge.</title>
        <authorList>
            <person name="Back C.R."/>
            <person name="Stennett H.L."/>
            <person name="Williams S.E."/>
            <person name="Wang L."/>
            <person name="Ojeda Gomez J."/>
            <person name="Abdulle O.M."/>
            <person name="Duffy T."/>
            <person name="Neal C."/>
            <person name="Mantell J."/>
            <person name="Jepson M.A."/>
            <person name="Hendry K.R."/>
            <person name="Powell D."/>
            <person name="Stach J.E.M."/>
            <person name="Essex-Lopresti A.E."/>
            <person name="Willis C.L."/>
            <person name="Curnow P."/>
            <person name="Race P.R."/>
        </authorList>
    </citation>
    <scope>NUCLEOTIDE SEQUENCE [LARGE SCALE GENOMIC DNA]</scope>
    <source>
        <strain evidence="2 3">28ISP2-46</strain>
    </source>
</reference>